<dbReference type="Proteomes" id="UP000256373">
    <property type="component" value="Unassembled WGS sequence"/>
</dbReference>
<keyword evidence="3" id="KW-1185">Reference proteome</keyword>
<dbReference type="EMBL" id="QNUL01000039">
    <property type="protein sequence ID" value="REA56416.1"/>
    <property type="molecule type" value="Genomic_DNA"/>
</dbReference>
<gene>
    <name evidence="2" type="ORF">DSL64_26845</name>
</gene>
<name>A0A3D8Y3H5_9BACT</name>
<organism evidence="2 3">
    <name type="scientific">Dyadobacter luteus</name>
    <dbReference type="NCBI Taxonomy" id="2259619"/>
    <lineage>
        <taxon>Bacteria</taxon>
        <taxon>Pseudomonadati</taxon>
        <taxon>Bacteroidota</taxon>
        <taxon>Cytophagia</taxon>
        <taxon>Cytophagales</taxon>
        <taxon>Spirosomataceae</taxon>
        <taxon>Dyadobacter</taxon>
    </lineage>
</organism>
<comment type="caution">
    <text evidence="2">The sequence shown here is derived from an EMBL/GenBank/DDBJ whole genome shotgun (WGS) entry which is preliminary data.</text>
</comment>
<sequence length="169" mass="19226">MLISKPRFGKYLLSKFTSNTIPFILIDIMKFYIIAVLFYLTSFNCNAQNLVETVPLLLGKPTTVQISGQNIRFSISLQNYKSRAVVKIARADTASDLSWQAVRLLLPNIEGYDYDIWSFPLAKKGNPPKMEYVVQLSDIRLSNGAYAFAVPLMQRLSSYYEPKIISIQN</sequence>
<keyword evidence="1" id="KW-0812">Transmembrane</keyword>
<feature type="transmembrane region" description="Helical" evidence="1">
    <location>
        <begin position="21"/>
        <end position="40"/>
    </location>
</feature>
<keyword evidence="1" id="KW-1133">Transmembrane helix</keyword>
<keyword evidence="1" id="KW-0472">Membrane</keyword>
<reference evidence="2 3" key="1">
    <citation type="submission" date="2018-07" db="EMBL/GenBank/DDBJ databases">
        <title>Dyadobacter roseus sp. nov., isolated from rose rhizosphere soil.</title>
        <authorList>
            <person name="Chen L."/>
        </authorList>
    </citation>
    <scope>NUCLEOTIDE SEQUENCE [LARGE SCALE GENOMIC DNA]</scope>
    <source>
        <strain evidence="2 3">RS19</strain>
    </source>
</reference>
<evidence type="ECO:0000313" key="3">
    <source>
        <dbReference type="Proteomes" id="UP000256373"/>
    </source>
</evidence>
<evidence type="ECO:0000313" key="2">
    <source>
        <dbReference type="EMBL" id="REA56416.1"/>
    </source>
</evidence>
<evidence type="ECO:0000256" key="1">
    <source>
        <dbReference type="SAM" id="Phobius"/>
    </source>
</evidence>
<dbReference type="AlphaFoldDB" id="A0A3D8Y3H5"/>
<accession>A0A3D8Y3H5</accession>
<protein>
    <submittedName>
        <fullName evidence="2">Uncharacterized protein</fullName>
    </submittedName>
</protein>
<proteinExistence type="predicted"/>